<feature type="transmembrane region" description="Helical" evidence="1">
    <location>
        <begin position="65"/>
        <end position="85"/>
    </location>
</feature>
<evidence type="ECO:0008006" key="4">
    <source>
        <dbReference type="Google" id="ProtNLM"/>
    </source>
</evidence>
<feature type="transmembrane region" description="Helical" evidence="1">
    <location>
        <begin position="21"/>
        <end position="45"/>
    </location>
</feature>
<proteinExistence type="predicted"/>
<keyword evidence="1" id="KW-1133">Transmembrane helix</keyword>
<feature type="transmembrane region" description="Helical" evidence="1">
    <location>
        <begin position="209"/>
        <end position="227"/>
    </location>
</feature>
<keyword evidence="1" id="KW-0812">Transmembrane</keyword>
<reference evidence="2 3" key="1">
    <citation type="submission" date="2023-07" db="EMBL/GenBank/DDBJ databases">
        <title>Sorghum-associated microbial communities from plants grown in Nebraska, USA.</title>
        <authorList>
            <person name="Schachtman D."/>
        </authorList>
    </citation>
    <scope>NUCLEOTIDE SEQUENCE [LARGE SCALE GENOMIC DNA]</scope>
    <source>
        <strain evidence="2 3">BE167</strain>
    </source>
</reference>
<gene>
    <name evidence="2" type="ORF">J2X01_002127</name>
</gene>
<dbReference type="EMBL" id="JAVDVQ010000007">
    <property type="protein sequence ID" value="MDR7082837.1"/>
    <property type="molecule type" value="Genomic_DNA"/>
</dbReference>
<sequence>MQNSRRQQAPPDAGQFVRTGALSGLLAAALGVAGGLLEGSLTGPWPDAADPGYADYLAANRAPVLAQSMLFVFSSAALLWFLGFVRARLLRVEPAPGTVAGIAFAAGALAVGLNILGQAAQITLTLPSQAGVPPNVAAAVADLCLVTLGLANLPAGMMFLAIALLSVRQLAYPRWLGWISAAAAAASFVSTFSLVPADGPLSPTGVVTTALRLVPLLWYVPAAVVMLRRPGGP</sequence>
<feature type="transmembrane region" description="Helical" evidence="1">
    <location>
        <begin position="136"/>
        <end position="163"/>
    </location>
</feature>
<evidence type="ECO:0000313" key="3">
    <source>
        <dbReference type="Proteomes" id="UP001252243"/>
    </source>
</evidence>
<evidence type="ECO:0000256" key="1">
    <source>
        <dbReference type="SAM" id="Phobius"/>
    </source>
</evidence>
<protein>
    <recommendedName>
        <fullName evidence="4">DUF4386 domain-containing protein</fullName>
    </recommendedName>
</protein>
<accession>A0ABU1UCB6</accession>
<organism evidence="2 3">
    <name type="scientific">Arthrobacter ginsengisoli</name>
    <dbReference type="NCBI Taxonomy" id="1356565"/>
    <lineage>
        <taxon>Bacteria</taxon>
        <taxon>Bacillati</taxon>
        <taxon>Actinomycetota</taxon>
        <taxon>Actinomycetes</taxon>
        <taxon>Micrococcales</taxon>
        <taxon>Micrococcaceae</taxon>
        <taxon>Arthrobacter</taxon>
    </lineage>
</organism>
<comment type="caution">
    <text evidence="2">The sequence shown here is derived from an EMBL/GenBank/DDBJ whole genome shotgun (WGS) entry which is preliminary data.</text>
</comment>
<dbReference type="Proteomes" id="UP001252243">
    <property type="component" value="Unassembled WGS sequence"/>
</dbReference>
<keyword evidence="1" id="KW-0472">Membrane</keyword>
<evidence type="ECO:0000313" key="2">
    <source>
        <dbReference type="EMBL" id="MDR7082837.1"/>
    </source>
</evidence>
<keyword evidence="3" id="KW-1185">Reference proteome</keyword>
<dbReference type="RefSeq" id="WP_310056582.1">
    <property type="nucleotide sequence ID" value="NZ_JAVDVQ010000007.1"/>
</dbReference>
<feature type="transmembrane region" description="Helical" evidence="1">
    <location>
        <begin position="97"/>
        <end position="116"/>
    </location>
</feature>
<name>A0ABU1UCB6_9MICC</name>
<feature type="transmembrane region" description="Helical" evidence="1">
    <location>
        <begin position="175"/>
        <end position="197"/>
    </location>
</feature>